<dbReference type="Pfam" id="PF19150">
    <property type="entry name" value="DUF5832"/>
    <property type="match status" value="1"/>
</dbReference>
<reference evidence="1" key="1">
    <citation type="journal article" date="2020" name="Nature">
        <title>Giant virus diversity and host interactions through global metagenomics.</title>
        <authorList>
            <person name="Schulz F."/>
            <person name="Roux S."/>
            <person name="Paez-Espino D."/>
            <person name="Jungbluth S."/>
            <person name="Walsh D.A."/>
            <person name="Denef V.J."/>
            <person name="McMahon K.D."/>
            <person name="Konstantinidis K.T."/>
            <person name="Eloe-Fadrosh E.A."/>
            <person name="Kyrpides N.C."/>
            <person name="Woyke T."/>
        </authorList>
    </citation>
    <scope>NUCLEOTIDE SEQUENCE</scope>
    <source>
        <strain evidence="1">GVMAG-S-3300012919-55</strain>
    </source>
</reference>
<name>A0A6C0KLC5_9ZZZZ</name>
<dbReference type="AlphaFoldDB" id="A0A6C0KLC5"/>
<evidence type="ECO:0000313" key="1">
    <source>
        <dbReference type="EMBL" id="QHU17971.1"/>
    </source>
</evidence>
<proteinExistence type="predicted"/>
<dbReference type="EMBL" id="MN740920">
    <property type="protein sequence ID" value="QHU17971.1"/>
    <property type="molecule type" value="Genomic_DNA"/>
</dbReference>
<protein>
    <submittedName>
        <fullName evidence="1">Uncharacterized protein</fullName>
    </submittedName>
</protein>
<organism evidence="1">
    <name type="scientific">viral metagenome</name>
    <dbReference type="NCBI Taxonomy" id="1070528"/>
    <lineage>
        <taxon>unclassified sequences</taxon>
        <taxon>metagenomes</taxon>
        <taxon>organismal metagenomes</taxon>
    </lineage>
</organism>
<accession>A0A6C0KLC5</accession>
<dbReference type="InterPro" id="IPR043872">
    <property type="entry name" value="DUF5832"/>
</dbReference>
<sequence length="293" mass="34062">MAKLIDLLDEDKPIAEQKFTCLSFISPEKIIENKNEFLFQEFAKQYHFNKSAELLTKYSNYLSFKYGIDNDEIVKELHQFVESETEDMHNDVRGDYQQFVDKNEESLEQQYREKNGFQTSVRGLKVRGVFPSQEEAELRCKMLREADPNHDVYVGPVGLWVPFHPDAYKTGKVEYLEDELNQLMHEKNKNEEKAKLAFDTRVKESKLKAIDENMKTAQEHGNKLTQTINEKGELVSIENMNTTEKHLGVDATIEDIQNVLFKGDDIVTTETDHGLSQLQENLKKDDEEVKKES</sequence>